<dbReference type="EMBL" id="LT607410">
    <property type="protein sequence ID" value="SCF36247.1"/>
    <property type="molecule type" value="Genomic_DNA"/>
</dbReference>
<name>A0A1C4ZT75_9ACTN</name>
<dbReference type="Proteomes" id="UP000198228">
    <property type="component" value="Chromosome I"/>
</dbReference>
<dbReference type="RefSeq" id="WP_088963194.1">
    <property type="nucleotide sequence ID" value="NZ_LT607410.1"/>
</dbReference>
<reference evidence="1 2" key="1">
    <citation type="submission" date="2016-06" db="EMBL/GenBank/DDBJ databases">
        <authorList>
            <person name="Kjaerup R.B."/>
            <person name="Dalgaard T.S."/>
            <person name="Juul-Madsen H.R."/>
        </authorList>
    </citation>
    <scope>NUCLEOTIDE SEQUENCE [LARGE SCALE GENOMIC DNA]</scope>
    <source>
        <strain evidence="1 2">DSM 43821</strain>
    </source>
</reference>
<proteinExistence type="predicted"/>
<protein>
    <submittedName>
        <fullName evidence="1">Uncharacterized protein</fullName>
    </submittedName>
</protein>
<evidence type="ECO:0000313" key="2">
    <source>
        <dbReference type="Proteomes" id="UP000198228"/>
    </source>
</evidence>
<dbReference type="NCBIfam" id="NF041725">
    <property type="entry name" value="phane_AmcA_5"/>
    <property type="match status" value="1"/>
</dbReference>
<dbReference type="AlphaFoldDB" id="A0A1C4ZT75"/>
<evidence type="ECO:0000313" key="1">
    <source>
        <dbReference type="EMBL" id="SCF36247.1"/>
    </source>
</evidence>
<sequence length="60" mass="6747">MTLYISQHAFAGTTDIPHHLVPVSVRVVTDRAAVSPGDPPLLTHVWQRVFAQRTDISRQR</sequence>
<gene>
    <name evidence="1" type="ORF">GA0074696_4863</name>
</gene>
<accession>A0A1C4ZT75</accession>
<organism evidence="1 2">
    <name type="scientific">Micromonospora purpureochromogenes</name>
    <dbReference type="NCBI Taxonomy" id="47872"/>
    <lineage>
        <taxon>Bacteria</taxon>
        <taxon>Bacillati</taxon>
        <taxon>Actinomycetota</taxon>
        <taxon>Actinomycetes</taxon>
        <taxon>Micromonosporales</taxon>
        <taxon>Micromonosporaceae</taxon>
        <taxon>Micromonospora</taxon>
    </lineage>
</organism>